<dbReference type="InterPro" id="IPR000131">
    <property type="entry name" value="ATP_synth_F1_gsu"/>
</dbReference>
<dbReference type="Gene3D" id="3.40.1380.10">
    <property type="match status" value="1"/>
</dbReference>
<comment type="caution">
    <text evidence="11">The sequence shown here is derived from an EMBL/GenBank/DDBJ whole genome shotgun (WGS) entry which is preliminary data.</text>
</comment>
<keyword evidence="8 10" id="KW-0139">CF(1)</keyword>
<evidence type="ECO:0000256" key="2">
    <source>
        <dbReference type="ARBA" id="ARBA00004170"/>
    </source>
</evidence>
<dbReference type="Proteomes" id="UP000292855">
    <property type="component" value="Unassembled WGS sequence"/>
</dbReference>
<dbReference type="GO" id="GO:0042777">
    <property type="term" value="P:proton motive force-driven plasma membrane ATP synthesis"/>
    <property type="evidence" value="ECO:0007669"/>
    <property type="project" value="UniProtKB-UniRule"/>
</dbReference>
<organism evidence="11 12">
    <name type="scientific">Sphingobacterium corticibacterium</name>
    <dbReference type="NCBI Taxonomy" id="2484746"/>
    <lineage>
        <taxon>Bacteria</taxon>
        <taxon>Pseudomonadati</taxon>
        <taxon>Bacteroidota</taxon>
        <taxon>Sphingobacteriia</taxon>
        <taxon>Sphingobacteriales</taxon>
        <taxon>Sphingobacteriaceae</taxon>
        <taxon>Sphingobacterium</taxon>
    </lineage>
</organism>
<dbReference type="GO" id="GO:0005886">
    <property type="term" value="C:plasma membrane"/>
    <property type="evidence" value="ECO:0007669"/>
    <property type="project" value="UniProtKB-SubCell"/>
</dbReference>
<evidence type="ECO:0000256" key="5">
    <source>
        <dbReference type="ARBA" id="ARBA00022781"/>
    </source>
</evidence>
<sequence length="294" mass="32175">MANLKEVRSRISSVTSTQQITKAMKMVAAAKLKRATNAIVQLRPYANKLRDILAQVSASVEGNDSPYTQDRIPTKVLVIVLTSNRGLAGAFNANAIKAANNLIFGKYAEQHARGNLSIIAIGKRGHDFFEKRGFNVIGNYNELYSDLNFLNVSQVTDYAMQAFKAGNIDRVEVVYNEFRNAAVQVLTTEQLLPLVPQDKPETAVAAETDYIIEPSKEKIIEELIPKAIKTQLYKAVLDSNASEHGARMTAMDKATENAGELLKQLKLSYNQARQAAITTELTEIVSGAAALSNG</sequence>
<keyword evidence="12" id="KW-1185">Reference proteome</keyword>
<evidence type="ECO:0000256" key="10">
    <source>
        <dbReference type="HAMAP-Rule" id="MF_00815"/>
    </source>
</evidence>
<evidence type="ECO:0000256" key="8">
    <source>
        <dbReference type="ARBA" id="ARBA00023196"/>
    </source>
</evidence>
<dbReference type="GO" id="GO:0046933">
    <property type="term" value="F:proton-transporting ATP synthase activity, rotational mechanism"/>
    <property type="evidence" value="ECO:0007669"/>
    <property type="project" value="UniProtKB-UniRule"/>
</dbReference>
<comment type="function">
    <text evidence="1 10">Produces ATP from ADP in the presence of a proton gradient across the membrane. The gamma chain is believed to be important in regulating ATPase activity and the flow of protons through the CF(0) complex.</text>
</comment>
<dbReference type="PANTHER" id="PTHR11693">
    <property type="entry name" value="ATP SYNTHASE GAMMA CHAIN"/>
    <property type="match status" value="1"/>
</dbReference>
<dbReference type="InterPro" id="IPR023632">
    <property type="entry name" value="ATP_synth_F1_gsu_CS"/>
</dbReference>
<dbReference type="OrthoDB" id="9812769at2"/>
<comment type="subcellular location">
    <subcellularLocation>
        <location evidence="10">Cell membrane</location>
        <topology evidence="10">Peripheral membrane protein</topology>
    </subcellularLocation>
    <subcellularLocation>
        <location evidence="2">Membrane</location>
        <topology evidence="2">Peripheral membrane protein</topology>
    </subcellularLocation>
</comment>
<evidence type="ECO:0000256" key="9">
    <source>
        <dbReference type="ARBA" id="ARBA00023310"/>
    </source>
</evidence>
<reference evidence="11 12" key="1">
    <citation type="submission" date="2019-02" db="EMBL/GenBank/DDBJ databases">
        <authorList>
            <person name="Li Y."/>
        </authorList>
    </citation>
    <scope>NUCLEOTIDE SEQUENCE [LARGE SCALE GENOMIC DNA]</scope>
    <source>
        <strain evidence="11 12">30C10-4-7</strain>
    </source>
</reference>
<dbReference type="PANTHER" id="PTHR11693:SF22">
    <property type="entry name" value="ATP SYNTHASE SUBUNIT GAMMA, MITOCHONDRIAL"/>
    <property type="match status" value="1"/>
</dbReference>
<dbReference type="RefSeq" id="WP_130143278.1">
    <property type="nucleotide sequence ID" value="NZ_SGIT01000005.1"/>
</dbReference>
<keyword evidence="7 10" id="KW-0472">Membrane</keyword>
<comment type="subunit">
    <text evidence="10">F-type ATPases have 2 components, CF(1) - the catalytic core - and CF(0) - the membrane proton channel. CF(1) has five subunits: alpha(3), beta(3), gamma(1), delta(1), epsilon(1). CF(0) has three main subunits: a, b and c.</text>
</comment>
<protein>
    <recommendedName>
        <fullName evidence="10">ATP synthase gamma chain</fullName>
    </recommendedName>
    <alternativeName>
        <fullName evidence="10">ATP synthase F1 sector gamma subunit</fullName>
    </alternativeName>
    <alternativeName>
        <fullName evidence="10">F-ATPase gamma subunit</fullName>
    </alternativeName>
</protein>
<gene>
    <name evidence="10 11" type="primary">atpG</name>
    <name evidence="11" type="ORF">EWE74_19185</name>
</gene>
<evidence type="ECO:0000256" key="1">
    <source>
        <dbReference type="ARBA" id="ARBA00003456"/>
    </source>
</evidence>
<evidence type="ECO:0000256" key="7">
    <source>
        <dbReference type="ARBA" id="ARBA00023136"/>
    </source>
</evidence>
<accession>A0A4Q6XP19</accession>
<dbReference type="GO" id="GO:0045259">
    <property type="term" value="C:proton-transporting ATP synthase complex"/>
    <property type="evidence" value="ECO:0007669"/>
    <property type="project" value="UniProtKB-KW"/>
</dbReference>
<evidence type="ECO:0000256" key="3">
    <source>
        <dbReference type="ARBA" id="ARBA00007681"/>
    </source>
</evidence>
<name>A0A4Q6XP19_9SPHI</name>
<evidence type="ECO:0000256" key="4">
    <source>
        <dbReference type="ARBA" id="ARBA00022448"/>
    </source>
</evidence>
<keyword evidence="10" id="KW-1003">Cell membrane</keyword>
<proteinExistence type="inferred from homology"/>
<dbReference type="Pfam" id="PF00231">
    <property type="entry name" value="ATP-synt"/>
    <property type="match status" value="1"/>
</dbReference>
<dbReference type="InterPro" id="IPR035968">
    <property type="entry name" value="ATP_synth_F1_ATPase_gsu"/>
</dbReference>
<dbReference type="EMBL" id="SGIT01000005">
    <property type="protein sequence ID" value="RZF58177.1"/>
    <property type="molecule type" value="Genomic_DNA"/>
</dbReference>
<keyword evidence="5 10" id="KW-0375">Hydrogen ion transport</keyword>
<dbReference type="SUPFAM" id="SSF52943">
    <property type="entry name" value="ATP synthase (F1-ATPase), gamma subunit"/>
    <property type="match status" value="1"/>
</dbReference>
<keyword evidence="4 10" id="KW-0813">Transport</keyword>
<dbReference type="PROSITE" id="PS00153">
    <property type="entry name" value="ATPASE_GAMMA"/>
    <property type="match status" value="1"/>
</dbReference>
<evidence type="ECO:0000256" key="6">
    <source>
        <dbReference type="ARBA" id="ARBA00023065"/>
    </source>
</evidence>
<dbReference type="NCBIfam" id="TIGR01146">
    <property type="entry name" value="ATPsyn_F1gamma"/>
    <property type="match status" value="1"/>
</dbReference>
<evidence type="ECO:0000313" key="12">
    <source>
        <dbReference type="Proteomes" id="UP000292855"/>
    </source>
</evidence>
<dbReference type="CDD" id="cd12151">
    <property type="entry name" value="F1-ATPase_gamma"/>
    <property type="match status" value="1"/>
</dbReference>
<evidence type="ECO:0000313" key="11">
    <source>
        <dbReference type="EMBL" id="RZF58177.1"/>
    </source>
</evidence>
<keyword evidence="6 10" id="KW-0406">Ion transport</keyword>
<comment type="similarity">
    <text evidence="3 10">Belongs to the ATPase gamma chain family.</text>
</comment>
<dbReference type="HAMAP" id="MF_00815">
    <property type="entry name" value="ATP_synth_gamma_bact"/>
    <property type="match status" value="1"/>
</dbReference>
<keyword evidence="9 10" id="KW-0066">ATP synthesis</keyword>
<dbReference type="AlphaFoldDB" id="A0A4Q6XP19"/>
<dbReference type="PRINTS" id="PR00126">
    <property type="entry name" value="ATPASEGAMMA"/>
</dbReference>
<dbReference type="Gene3D" id="1.10.287.80">
    <property type="entry name" value="ATP synthase, gamma subunit, helix hairpin domain"/>
    <property type="match status" value="1"/>
</dbReference>
<dbReference type="GO" id="GO:0005524">
    <property type="term" value="F:ATP binding"/>
    <property type="evidence" value="ECO:0007669"/>
    <property type="project" value="UniProtKB-UniRule"/>
</dbReference>